<protein>
    <submittedName>
        <fullName evidence="8">MGMT family protein</fullName>
    </submittedName>
</protein>
<gene>
    <name evidence="8" type="ORF">P0O15_03410</name>
</gene>
<proteinExistence type="predicted"/>
<evidence type="ECO:0000256" key="4">
    <source>
        <dbReference type="ARBA" id="ARBA00022763"/>
    </source>
</evidence>
<dbReference type="NCBIfam" id="TIGR00589">
    <property type="entry name" value="ogt"/>
    <property type="match status" value="1"/>
</dbReference>
<dbReference type="Proteomes" id="UP001220010">
    <property type="component" value="Unassembled WGS sequence"/>
</dbReference>
<dbReference type="InterPro" id="IPR036388">
    <property type="entry name" value="WH-like_DNA-bd_sf"/>
</dbReference>
<dbReference type="InterPro" id="IPR036217">
    <property type="entry name" value="MethylDNA_cys_MeTrfase_DNAb"/>
</dbReference>
<dbReference type="InterPro" id="IPR014048">
    <property type="entry name" value="MethylDNA_cys_MeTrfase_DNA-bd"/>
</dbReference>
<keyword evidence="3" id="KW-0808">Transferase</keyword>
<dbReference type="Pfam" id="PF01035">
    <property type="entry name" value="DNA_binding_1"/>
    <property type="match status" value="1"/>
</dbReference>
<evidence type="ECO:0000256" key="6">
    <source>
        <dbReference type="ARBA" id="ARBA00049348"/>
    </source>
</evidence>
<keyword evidence="4" id="KW-0227">DNA damage</keyword>
<evidence type="ECO:0000313" key="9">
    <source>
        <dbReference type="Proteomes" id="UP001220010"/>
    </source>
</evidence>
<comment type="caution">
    <text evidence="8">The sequence shown here is derived from an EMBL/GenBank/DDBJ whole genome shotgun (WGS) entry which is preliminary data.</text>
</comment>
<accession>A0ABT5X694</accession>
<name>A0ABT5X694_9EURY</name>
<dbReference type="InterPro" id="IPR001497">
    <property type="entry name" value="MethylDNA_cys_MeTrfase_AS"/>
</dbReference>
<dbReference type="RefSeq" id="WP_316965977.1">
    <property type="nucleotide sequence ID" value="NZ_JARFPK010000009.1"/>
</dbReference>
<comment type="catalytic activity">
    <reaction evidence="6">
        <text>a 6-O-methyl-2'-deoxyguanosine in DNA + L-cysteinyl-[protein] = S-methyl-L-cysteinyl-[protein] + a 2'-deoxyguanosine in DNA</text>
        <dbReference type="Rhea" id="RHEA:24000"/>
        <dbReference type="Rhea" id="RHEA-COMP:10131"/>
        <dbReference type="Rhea" id="RHEA-COMP:10132"/>
        <dbReference type="Rhea" id="RHEA-COMP:11367"/>
        <dbReference type="Rhea" id="RHEA-COMP:11368"/>
        <dbReference type="ChEBI" id="CHEBI:29950"/>
        <dbReference type="ChEBI" id="CHEBI:82612"/>
        <dbReference type="ChEBI" id="CHEBI:85445"/>
        <dbReference type="ChEBI" id="CHEBI:85448"/>
        <dbReference type="EC" id="2.1.1.63"/>
    </reaction>
</comment>
<dbReference type="PANTHER" id="PTHR10815">
    <property type="entry name" value="METHYLATED-DNA--PROTEIN-CYSTEINE METHYLTRANSFERASE"/>
    <property type="match status" value="1"/>
</dbReference>
<evidence type="ECO:0000313" key="8">
    <source>
        <dbReference type="EMBL" id="MDF0590221.1"/>
    </source>
</evidence>
<evidence type="ECO:0000256" key="2">
    <source>
        <dbReference type="ARBA" id="ARBA00022603"/>
    </source>
</evidence>
<dbReference type="SUPFAM" id="SSF46767">
    <property type="entry name" value="Methylated DNA-protein cysteine methyltransferase, C-terminal domain"/>
    <property type="match status" value="1"/>
</dbReference>
<dbReference type="PROSITE" id="PS00374">
    <property type="entry name" value="MGMT"/>
    <property type="match status" value="1"/>
</dbReference>
<evidence type="ECO:0000259" key="7">
    <source>
        <dbReference type="Pfam" id="PF01035"/>
    </source>
</evidence>
<dbReference type="Gene3D" id="1.10.10.10">
    <property type="entry name" value="Winged helix-like DNA-binding domain superfamily/Winged helix DNA-binding domain"/>
    <property type="match status" value="1"/>
</dbReference>
<evidence type="ECO:0000256" key="1">
    <source>
        <dbReference type="ARBA" id="ARBA00001286"/>
    </source>
</evidence>
<reference evidence="8 9" key="1">
    <citation type="submission" date="2023-03" db="EMBL/GenBank/DDBJ databases">
        <title>WGS of Methanotrichaceae archaeon Mx.</title>
        <authorList>
            <person name="Sorokin D.Y."/>
            <person name="Merkel A.Y."/>
        </authorList>
    </citation>
    <scope>NUCLEOTIDE SEQUENCE [LARGE SCALE GENOMIC DNA]</scope>
    <source>
        <strain evidence="8 9">Mx</strain>
    </source>
</reference>
<sequence length="162" mass="17104">MKGGDGEGEGESGPTVGIFIEELGLYLLVEKRGSRISRSSLSEKRPEASLSPEEAEALMGCWLMPVEEPGEILDLSGVPEFQRAVLKAVASIPSGETLTYGQVARKIGKPKASRAVGTALAKNPLPLVIPCHRVVAAHGLGGYSSGPDLKKRLLDLERDLSG</sequence>
<dbReference type="CDD" id="cd06445">
    <property type="entry name" value="ATase"/>
    <property type="match status" value="1"/>
</dbReference>
<evidence type="ECO:0000256" key="3">
    <source>
        <dbReference type="ARBA" id="ARBA00022679"/>
    </source>
</evidence>
<dbReference type="PANTHER" id="PTHR10815:SF13">
    <property type="entry name" value="METHYLATED-DNA--PROTEIN-CYSTEINE METHYLTRANSFERASE"/>
    <property type="match status" value="1"/>
</dbReference>
<comment type="catalytic activity">
    <reaction evidence="1">
        <text>a 4-O-methyl-thymidine in DNA + L-cysteinyl-[protein] = a thymidine in DNA + S-methyl-L-cysteinyl-[protein]</text>
        <dbReference type="Rhea" id="RHEA:53428"/>
        <dbReference type="Rhea" id="RHEA-COMP:10131"/>
        <dbReference type="Rhea" id="RHEA-COMP:10132"/>
        <dbReference type="Rhea" id="RHEA-COMP:13555"/>
        <dbReference type="Rhea" id="RHEA-COMP:13556"/>
        <dbReference type="ChEBI" id="CHEBI:29950"/>
        <dbReference type="ChEBI" id="CHEBI:82612"/>
        <dbReference type="ChEBI" id="CHEBI:137386"/>
        <dbReference type="ChEBI" id="CHEBI:137387"/>
        <dbReference type="EC" id="2.1.1.63"/>
    </reaction>
</comment>
<organism evidence="8 9">
    <name type="scientific">Candidatus Methanocrinis natronophilus</name>
    <dbReference type="NCBI Taxonomy" id="3033396"/>
    <lineage>
        <taxon>Archaea</taxon>
        <taxon>Methanobacteriati</taxon>
        <taxon>Methanobacteriota</taxon>
        <taxon>Stenosarchaea group</taxon>
        <taxon>Methanomicrobia</taxon>
        <taxon>Methanotrichales</taxon>
        <taxon>Methanotrichaceae</taxon>
        <taxon>Methanocrinis</taxon>
    </lineage>
</organism>
<evidence type="ECO:0000256" key="5">
    <source>
        <dbReference type="ARBA" id="ARBA00023204"/>
    </source>
</evidence>
<feature type="domain" description="Methylated-DNA-[protein]-cysteine S-methyltransferase DNA binding" evidence="7">
    <location>
        <begin position="80"/>
        <end position="158"/>
    </location>
</feature>
<keyword evidence="9" id="KW-1185">Reference proteome</keyword>
<dbReference type="EMBL" id="JARFPK010000009">
    <property type="protein sequence ID" value="MDF0590221.1"/>
    <property type="molecule type" value="Genomic_DNA"/>
</dbReference>
<keyword evidence="2" id="KW-0489">Methyltransferase</keyword>
<keyword evidence="5" id="KW-0234">DNA repair</keyword>